<gene>
    <name evidence="2" type="ORF">BN961_03902</name>
</gene>
<dbReference type="InterPro" id="IPR013217">
    <property type="entry name" value="Methyltransf_12"/>
</dbReference>
<dbReference type="OrthoDB" id="213472at2"/>
<evidence type="ECO:0000313" key="3">
    <source>
        <dbReference type="Proteomes" id="UP000035762"/>
    </source>
</evidence>
<feature type="domain" description="Methyltransferase type 12" evidence="1">
    <location>
        <begin position="54"/>
        <end position="151"/>
    </location>
</feature>
<name>A0A090MVD3_AFIFE</name>
<keyword evidence="3" id="KW-1185">Reference proteome</keyword>
<evidence type="ECO:0000313" key="2">
    <source>
        <dbReference type="EMBL" id="CEG10462.1"/>
    </source>
</evidence>
<dbReference type="Proteomes" id="UP000035762">
    <property type="component" value="Unassembled WGS sequence"/>
</dbReference>
<dbReference type="InterPro" id="IPR029063">
    <property type="entry name" value="SAM-dependent_MTases_sf"/>
</dbReference>
<organism evidence="2 3">
    <name type="scientific">Afipia felis</name>
    <name type="common">Cat scratch disease bacillus</name>
    <dbReference type="NCBI Taxonomy" id="1035"/>
    <lineage>
        <taxon>Bacteria</taxon>
        <taxon>Pseudomonadati</taxon>
        <taxon>Pseudomonadota</taxon>
        <taxon>Alphaproteobacteria</taxon>
        <taxon>Hyphomicrobiales</taxon>
        <taxon>Nitrobacteraceae</taxon>
        <taxon>Afipia</taxon>
    </lineage>
</organism>
<reference evidence="2 3" key="1">
    <citation type="journal article" date="2014" name="Genome Announc.">
        <title>Genome Sequence of Afipia felis Strain 76713, Isolated in Hospital Water Using an Amoeba Co-Culture Procedure.</title>
        <authorList>
            <person name="Benamar S."/>
            <person name="La Scola B."/>
            <person name="Croce O."/>
        </authorList>
    </citation>
    <scope>NUCLEOTIDE SEQUENCE [LARGE SCALE GENOMIC DNA]</scope>
    <source>
        <strain evidence="2 3">76713</strain>
    </source>
</reference>
<dbReference type="AlphaFoldDB" id="A0A090MVD3"/>
<dbReference type="Pfam" id="PF08242">
    <property type="entry name" value="Methyltransf_12"/>
    <property type="match status" value="1"/>
</dbReference>
<protein>
    <submittedName>
        <fullName evidence="2">3-demethylubiquinone-9 3-O-methyltransferase</fullName>
    </submittedName>
</protein>
<sequence>MTTSAARFDRTRAGEYAEQSRIALAGYDACHELAACLLSADLGESLDRRILVVGAGGTAQEILVAGKLRPSWRFLAVDPSPPMLAGAIASVEAAGLSHLTTWHSGYVDELPEANRFDAVTVMGVLHHLRGREAKLAMLRAVAARLHPGGTLILACNRGAYAENPPFLKAWGERWRMAGASREEVEAKRGKILQGADPPESDAAVESLLGETGFEPPRLFFSSLFWGAWIARLSA</sequence>
<dbReference type="EMBL" id="CCAZ020000003">
    <property type="protein sequence ID" value="CEG10462.1"/>
    <property type="molecule type" value="Genomic_DNA"/>
</dbReference>
<dbReference type="STRING" id="1035.BN961_03902"/>
<dbReference type="Gene3D" id="3.40.50.150">
    <property type="entry name" value="Vaccinia Virus protein VP39"/>
    <property type="match status" value="1"/>
</dbReference>
<dbReference type="RefSeq" id="WP_048758128.1">
    <property type="nucleotide sequence ID" value="NZ_CCAZ020000003.1"/>
</dbReference>
<dbReference type="SUPFAM" id="SSF53335">
    <property type="entry name" value="S-adenosyl-L-methionine-dependent methyltransferases"/>
    <property type="match status" value="1"/>
</dbReference>
<accession>A0A090MVD3</accession>
<dbReference type="GO" id="GO:0008168">
    <property type="term" value="F:methyltransferase activity"/>
    <property type="evidence" value="ECO:0007669"/>
    <property type="project" value="UniProtKB-KW"/>
</dbReference>
<evidence type="ECO:0000259" key="1">
    <source>
        <dbReference type="Pfam" id="PF08242"/>
    </source>
</evidence>
<proteinExistence type="predicted"/>
<comment type="caution">
    <text evidence="2">The sequence shown here is derived from an EMBL/GenBank/DDBJ whole genome shotgun (WGS) entry which is preliminary data.</text>
</comment>
<dbReference type="GO" id="GO:0032259">
    <property type="term" value="P:methylation"/>
    <property type="evidence" value="ECO:0007669"/>
    <property type="project" value="UniProtKB-KW"/>
</dbReference>